<dbReference type="RefSeq" id="XP_015651799.1">
    <property type="nucleotide sequence ID" value="XM_015809589.1"/>
</dbReference>
<dbReference type="EMBL" id="LGTL01000037">
    <property type="protein sequence ID" value="KPA73360.1"/>
    <property type="molecule type" value="Genomic_DNA"/>
</dbReference>
<feature type="compositionally biased region" description="Low complexity" evidence="1">
    <location>
        <begin position="1096"/>
        <end position="1122"/>
    </location>
</feature>
<feature type="region of interest" description="Disordered" evidence="1">
    <location>
        <begin position="232"/>
        <end position="263"/>
    </location>
</feature>
<dbReference type="OMA" id="KRQHFAV"/>
<dbReference type="OrthoDB" id="267452at2759"/>
<protein>
    <submittedName>
        <fullName evidence="2">Uncharacterized protein</fullName>
    </submittedName>
</protein>
<feature type="compositionally biased region" description="Low complexity" evidence="1">
    <location>
        <begin position="206"/>
        <end position="215"/>
    </location>
</feature>
<feature type="region of interest" description="Disordered" evidence="1">
    <location>
        <begin position="699"/>
        <end position="740"/>
    </location>
</feature>
<reference evidence="2 3" key="1">
    <citation type="submission" date="2015-07" db="EMBL/GenBank/DDBJ databases">
        <title>High-quality genome of monoxenous trypanosomatid Leptomonas pyrrhocoris.</title>
        <authorList>
            <person name="Flegontov P."/>
            <person name="Butenko A."/>
            <person name="Firsov S."/>
            <person name="Vlcek C."/>
            <person name="Logacheva M.D."/>
            <person name="Field M."/>
            <person name="Filatov D."/>
            <person name="Flegontova O."/>
            <person name="Gerasimov E."/>
            <person name="Jackson A.P."/>
            <person name="Kelly S."/>
            <person name="Opperdoes F."/>
            <person name="O'Reilly A."/>
            <person name="Votypka J."/>
            <person name="Yurchenko V."/>
            <person name="Lukes J."/>
        </authorList>
    </citation>
    <scope>NUCLEOTIDE SEQUENCE [LARGE SCALE GENOMIC DNA]</scope>
    <source>
        <strain evidence="2">H10</strain>
    </source>
</reference>
<feature type="region of interest" description="Disordered" evidence="1">
    <location>
        <begin position="1200"/>
        <end position="1223"/>
    </location>
</feature>
<feature type="compositionally biased region" description="Basic and acidic residues" evidence="1">
    <location>
        <begin position="1147"/>
        <end position="1160"/>
    </location>
</feature>
<feature type="region of interest" description="Disordered" evidence="1">
    <location>
        <begin position="24"/>
        <end position="43"/>
    </location>
</feature>
<keyword evidence="3" id="KW-1185">Reference proteome</keyword>
<feature type="region of interest" description="Disordered" evidence="1">
    <location>
        <begin position="1003"/>
        <end position="1162"/>
    </location>
</feature>
<feature type="compositionally biased region" description="Basic residues" evidence="1">
    <location>
        <begin position="157"/>
        <end position="171"/>
    </location>
</feature>
<feature type="compositionally biased region" description="Low complexity" evidence="1">
    <location>
        <begin position="928"/>
        <end position="963"/>
    </location>
</feature>
<feature type="compositionally biased region" description="Low complexity" evidence="1">
    <location>
        <begin position="292"/>
        <end position="314"/>
    </location>
</feature>
<feature type="region of interest" description="Disordered" evidence="1">
    <location>
        <begin position="893"/>
        <end position="965"/>
    </location>
</feature>
<evidence type="ECO:0000256" key="1">
    <source>
        <dbReference type="SAM" id="MobiDB-lite"/>
    </source>
</evidence>
<feature type="region of interest" description="Disordered" evidence="1">
    <location>
        <begin position="769"/>
        <end position="790"/>
    </location>
</feature>
<feature type="region of interest" description="Disordered" evidence="1">
    <location>
        <begin position="531"/>
        <end position="614"/>
    </location>
</feature>
<dbReference type="AlphaFoldDB" id="A0A0M9FPD5"/>
<gene>
    <name evidence="2" type="ORF">ABB37_09915</name>
</gene>
<feature type="region of interest" description="Disordered" evidence="1">
    <location>
        <begin position="292"/>
        <end position="407"/>
    </location>
</feature>
<feature type="compositionally biased region" description="Basic and acidic residues" evidence="1">
    <location>
        <begin position="487"/>
        <end position="508"/>
    </location>
</feature>
<evidence type="ECO:0000313" key="2">
    <source>
        <dbReference type="EMBL" id="KPA73360.1"/>
    </source>
</evidence>
<dbReference type="Proteomes" id="UP000037923">
    <property type="component" value="Unassembled WGS sequence"/>
</dbReference>
<feature type="region of interest" description="Disordered" evidence="1">
    <location>
        <begin position="426"/>
        <end position="515"/>
    </location>
</feature>
<feature type="region of interest" description="Disordered" evidence="1">
    <location>
        <begin position="154"/>
        <end position="220"/>
    </location>
</feature>
<dbReference type="VEuPathDB" id="TriTrypDB:LpyrH10_37_0200"/>
<comment type="caution">
    <text evidence="2">The sequence shown here is derived from an EMBL/GenBank/DDBJ whole genome shotgun (WGS) entry which is preliminary data.</text>
</comment>
<evidence type="ECO:0000313" key="3">
    <source>
        <dbReference type="Proteomes" id="UP000037923"/>
    </source>
</evidence>
<feature type="compositionally biased region" description="Basic residues" evidence="1">
    <location>
        <begin position="1062"/>
        <end position="1071"/>
    </location>
</feature>
<name>A0A0M9FPD5_LEPPY</name>
<feature type="compositionally biased region" description="Low complexity" evidence="1">
    <location>
        <begin position="378"/>
        <end position="407"/>
    </location>
</feature>
<sequence>MDGLAVAQRPAYAGRAIGEADAAAASSASPTLSSPSSAMAAAATARTAASTQASLADRSRAWTAGFHQLAQDYEAQLTQLVDAYARVASGGLALGGKADTADGTDAAGAAAPLLSPHLRRRGLGGDAREDAALALDMDDLRRAERELLLQLQARQRASQRAKKSAVPKQRGRPAATSTAEAPGVAGAAAHRSSTQSSRTTQDKADGTAAVDAAEAPPSIPEEVMNLFRRARQRTAAAAHPDGDAEKQDATNAVPSAAGTKCDGDAADAEEATALARLCVKYFFASATTPPLPTAPAAASPPQQPQQPDQSWSPPGRRRSSREGFLQSNAADLPSQQQQQQQQQQRRRRGEKASSLSLIDSSIFPPPDLHPHTAKPKQQHQQQRSLHHSSSLLPGEAGSTTGEGSISISLSSPTAWRKLIDKRTTAAATAADHGQLSGISPSTTARAPPMRDQPGPLQGAALPSRDGSHSAAFPPPRSHLTASTTSEAVERMSSSERDDPLGGRRDLHKPAQHPCRSTIEQAQRLPALHRCASPANPADATTAAPADAPSHHSASTPPHAAQQGAPSSSLRRLPRVPHAGGAGGKNCGRPAGVVPLPPPAAAPRATSQPAKVTKRHTKGLQALPVELPPHYHGVHGEALSTAELERLVKTVAREGEAAQGSLDRTYHATDTAAAALYALQQSLAHVLLENVQLEKDIATLRRAPPTTQPPEGVRGDAKEAAAEEEEREETTATSPALMPPPVRHTMFALPAPTSSSAAAAAFSSALFTNASHGPKAQNTSKTTLTSKPEKMRVVSKGRWVVTPANTATAAATTAAVVTMLPLPDAVERRNDALAVLEELRAAAAAREAENAQTLVEIDALSTRIARHDALLQAIAEYWRRNAAVMKRQQFAVQAQPKTASGPAVSWQSGTGGSGGQEGGRSGEGRRASGRSSSSPSSSSSRLPSSTSGVQRSGSSSNGSSVNQTEASVGMPTLLESPSQVERALADMEAVSPMLPSSAVSFDLHCSPSRTTDNSSAPPTVRASKQVTVRQPPYDAAATAGEEQDDVQSSEQRSPKLNGNPNRAPHHHHHHHPPQQQQPHNRTQRAGVLSDSSFPSCVTSSGPTTLTGTTGATVRTLFSSPESASESDSDGVERPQPSASTVNAIDSCGKGKEEDAAEERHGNTLATEDSVVTSSLQATNSGMELVVSGQAVKPIALAAGSAASQQHESHPRPTAGSYFTSTSASRRGEEEVLQVGCWRTIPALQLEKVDEIAEFIYSVFERA</sequence>
<feature type="compositionally biased region" description="Polar residues" evidence="1">
    <location>
        <begin position="775"/>
        <end position="785"/>
    </location>
</feature>
<dbReference type="GeneID" id="26910197"/>
<feature type="compositionally biased region" description="Polar residues" evidence="1">
    <location>
        <begin position="1006"/>
        <end position="1027"/>
    </location>
</feature>
<feature type="compositionally biased region" description="Low complexity" evidence="1">
    <location>
        <begin position="531"/>
        <end position="560"/>
    </location>
</feature>
<organism evidence="2 3">
    <name type="scientific">Leptomonas pyrrhocoris</name>
    <name type="common">Firebug parasite</name>
    <dbReference type="NCBI Taxonomy" id="157538"/>
    <lineage>
        <taxon>Eukaryota</taxon>
        <taxon>Discoba</taxon>
        <taxon>Euglenozoa</taxon>
        <taxon>Kinetoplastea</taxon>
        <taxon>Metakinetoplastina</taxon>
        <taxon>Trypanosomatida</taxon>
        <taxon>Trypanosomatidae</taxon>
        <taxon>Leishmaniinae</taxon>
        <taxon>Leptomonas</taxon>
    </lineage>
</organism>
<feature type="compositionally biased region" description="Low complexity" evidence="1">
    <location>
        <begin position="179"/>
        <end position="199"/>
    </location>
</feature>
<feature type="compositionally biased region" description="Gly residues" evidence="1">
    <location>
        <begin position="908"/>
        <end position="918"/>
    </location>
</feature>
<proteinExistence type="predicted"/>
<accession>A0A0M9FPD5</accession>
<feature type="compositionally biased region" description="Polar residues" evidence="1">
    <location>
        <begin position="1047"/>
        <end position="1059"/>
    </location>
</feature>